<dbReference type="CDD" id="cd07984">
    <property type="entry name" value="LPLAT_LABLAT-like"/>
    <property type="match status" value="1"/>
</dbReference>
<gene>
    <name evidence="8" type="ORF">CLV84_2772</name>
</gene>
<dbReference type="EMBL" id="PTJC01000006">
    <property type="protein sequence ID" value="PPK85865.1"/>
    <property type="molecule type" value="Genomic_DNA"/>
</dbReference>
<evidence type="ECO:0000256" key="1">
    <source>
        <dbReference type="ARBA" id="ARBA00004533"/>
    </source>
</evidence>
<keyword evidence="2" id="KW-1003">Cell membrane</keyword>
<dbReference type="PANTHER" id="PTHR30606">
    <property type="entry name" value="LIPID A BIOSYNTHESIS LAUROYL ACYLTRANSFERASE"/>
    <property type="match status" value="1"/>
</dbReference>
<feature type="transmembrane region" description="Helical" evidence="7">
    <location>
        <begin position="6"/>
        <end position="31"/>
    </location>
</feature>
<keyword evidence="6" id="KW-0012">Acyltransferase</keyword>
<evidence type="ECO:0000256" key="2">
    <source>
        <dbReference type="ARBA" id="ARBA00022475"/>
    </source>
</evidence>
<proteinExistence type="predicted"/>
<name>A0A2S6I3X8_9BACT</name>
<keyword evidence="5 7" id="KW-0472">Membrane</keyword>
<dbReference type="GO" id="GO:0005886">
    <property type="term" value="C:plasma membrane"/>
    <property type="evidence" value="ECO:0007669"/>
    <property type="project" value="UniProtKB-SubCell"/>
</dbReference>
<evidence type="ECO:0000256" key="6">
    <source>
        <dbReference type="ARBA" id="ARBA00023315"/>
    </source>
</evidence>
<keyword evidence="3" id="KW-0997">Cell inner membrane</keyword>
<keyword evidence="7" id="KW-0812">Transmembrane</keyword>
<organism evidence="8 9">
    <name type="scientific">Neolewinella xylanilytica</name>
    <dbReference type="NCBI Taxonomy" id="1514080"/>
    <lineage>
        <taxon>Bacteria</taxon>
        <taxon>Pseudomonadati</taxon>
        <taxon>Bacteroidota</taxon>
        <taxon>Saprospiria</taxon>
        <taxon>Saprospirales</taxon>
        <taxon>Lewinellaceae</taxon>
        <taxon>Neolewinella</taxon>
    </lineage>
</organism>
<dbReference type="Proteomes" id="UP000237662">
    <property type="component" value="Unassembled WGS sequence"/>
</dbReference>
<evidence type="ECO:0000256" key="7">
    <source>
        <dbReference type="SAM" id="Phobius"/>
    </source>
</evidence>
<accession>A0A2S6I3X8</accession>
<evidence type="ECO:0000313" key="9">
    <source>
        <dbReference type="Proteomes" id="UP000237662"/>
    </source>
</evidence>
<evidence type="ECO:0000256" key="5">
    <source>
        <dbReference type="ARBA" id="ARBA00023136"/>
    </source>
</evidence>
<comment type="subcellular location">
    <subcellularLocation>
        <location evidence="1">Cell inner membrane</location>
    </subcellularLocation>
</comment>
<reference evidence="8 9" key="1">
    <citation type="submission" date="2018-02" db="EMBL/GenBank/DDBJ databases">
        <title>Genomic Encyclopedia of Archaeal and Bacterial Type Strains, Phase II (KMG-II): from individual species to whole genera.</title>
        <authorList>
            <person name="Goeker M."/>
        </authorList>
    </citation>
    <scope>NUCLEOTIDE SEQUENCE [LARGE SCALE GENOMIC DNA]</scope>
    <source>
        <strain evidence="8 9">DSM 29526</strain>
    </source>
</reference>
<dbReference type="GO" id="GO:0016746">
    <property type="term" value="F:acyltransferase activity"/>
    <property type="evidence" value="ECO:0007669"/>
    <property type="project" value="UniProtKB-KW"/>
</dbReference>
<dbReference type="InterPro" id="IPR004960">
    <property type="entry name" value="LipA_acyltrans"/>
</dbReference>
<dbReference type="GO" id="GO:0009247">
    <property type="term" value="P:glycolipid biosynthetic process"/>
    <property type="evidence" value="ECO:0007669"/>
    <property type="project" value="UniProtKB-ARBA"/>
</dbReference>
<keyword evidence="7" id="KW-1133">Transmembrane helix</keyword>
<keyword evidence="9" id="KW-1185">Reference proteome</keyword>
<dbReference type="PANTHER" id="PTHR30606:SF10">
    <property type="entry name" value="PHOSPHATIDYLINOSITOL MANNOSIDE ACYLTRANSFERASE"/>
    <property type="match status" value="1"/>
</dbReference>
<dbReference type="AlphaFoldDB" id="A0A2S6I3X8"/>
<sequence>MAYLLYYLVFIPLSYLPWSVMYGVSAALEWLNWHLVGYRKAVVVDNIRRSFPAYTEREVTRLARDYYGFFFDSVAESVKLFSMSEGAAVRRCRVVNPEVVDHLRVAGRSFIAYGAHFSNWEIAALSFQPQFAGFQVMGIYSPLNNAVLDRLFRVNRGRTGTQLVSRRVVQEYFDTHDGTPTVEFFVADQSPSNARWQKLHWTEFLGRTTAFLAGPERYAVRHDRPVYYMNLRRQGRGYYTAKLIPITDEPRETEPGFITECFARRLEHEIRRDPATWLWSHRRWKRGVPDRVAELLRTKDHLPPEYDPEG</sequence>
<dbReference type="Pfam" id="PF03279">
    <property type="entry name" value="Lip_A_acyltrans"/>
    <property type="match status" value="1"/>
</dbReference>
<evidence type="ECO:0000256" key="4">
    <source>
        <dbReference type="ARBA" id="ARBA00022679"/>
    </source>
</evidence>
<protein>
    <submittedName>
        <fullName evidence="8">KDO2-lipid IV(A) lauroyltransferase</fullName>
    </submittedName>
</protein>
<comment type="caution">
    <text evidence="8">The sequence shown here is derived from an EMBL/GenBank/DDBJ whole genome shotgun (WGS) entry which is preliminary data.</text>
</comment>
<evidence type="ECO:0000313" key="8">
    <source>
        <dbReference type="EMBL" id="PPK85865.1"/>
    </source>
</evidence>
<evidence type="ECO:0000256" key="3">
    <source>
        <dbReference type="ARBA" id="ARBA00022519"/>
    </source>
</evidence>
<keyword evidence="4 8" id="KW-0808">Transferase</keyword>